<dbReference type="Pfam" id="PF04773">
    <property type="entry name" value="FecR"/>
    <property type="match status" value="1"/>
</dbReference>
<dbReference type="PANTHER" id="PTHR30273:SF2">
    <property type="entry name" value="PROTEIN FECR"/>
    <property type="match status" value="1"/>
</dbReference>
<feature type="domain" description="FecR N-terminal" evidence="3">
    <location>
        <begin position="9"/>
        <end position="51"/>
    </location>
</feature>
<keyword evidence="1" id="KW-0812">Transmembrane</keyword>
<feature type="transmembrane region" description="Helical" evidence="1">
    <location>
        <begin position="84"/>
        <end position="102"/>
    </location>
</feature>
<keyword evidence="5" id="KW-1185">Reference proteome</keyword>
<feature type="domain" description="FecR protein" evidence="2">
    <location>
        <begin position="118"/>
        <end position="208"/>
    </location>
</feature>
<name>A0A2T5PEJ4_9PSED</name>
<accession>A0A2T5PEJ4</accession>
<dbReference type="Gene3D" id="2.60.120.1440">
    <property type="match status" value="1"/>
</dbReference>
<dbReference type="AlphaFoldDB" id="A0A2T5PEJ4"/>
<evidence type="ECO:0000313" key="4">
    <source>
        <dbReference type="EMBL" id="PTU76154.1"/>
    </source>
</evidence>
<evidence type="ECO:0000259" key="3">
    <source>
        <dbReference type="Pfam" id="PF16220"/>
    </source>
</evidence>
<keyword evidence="1" id="KW-0472">Membrane</keyword>
<dbReference type="OrthoDB" id="1099576at2"/>
<keyword evidence="1" id="KW-1133">Transmembrane helix</keyword>
<proteinExistence type="predicted"/>
<sequence>MNASDRALQEAAEWFALLRSGEASEADRSRWRAWLAASSENQAVWSRVEHLSSRLEPITSSPDRHLAVDAFTVARTRVLQRRRLLLGLAGLAGGGLLGWGTWKHSALPGLTLTWLASHRSGTGEIRQVALADGTQVWLASASAFDQDYQPGLRRLQLVAGEILVSTASDEREFVVDTPQGRLRALGTRFAVRLSDTGTSVAVYEGAVEVTTASRGETTVLQAGQQSRFTDRVTETPAAADPAREAWSRGILITRDTPLGEVAAELNRYRRGHISVATEIAQLPVFGSYPITDADRTLAMLETVMPIRVRRPLPWWLVIEAPPPAP</sequence>
<evidence type="ECO:0000313" key="5">
    <source>
        <dbReference type="Proteomes" id="UP000244064"/>
    </source>
</evidence>
<dbReference type="PIRSF" id="PIRSF018266">
    <property type="entry name" value="FecR"/>
    <property type="match status" value="1"/>
</dbReference>
<dbReference type="InterPro" id="IPR006860">
    <property type="entry name" value="FecR"/>
</dbReference>
<reference evidence="4 5" key="1">
    <citation type="submission" date="2018-04" db="EMBL/GenBank/DDBJ databases">
        <title>Pseudomonas sp. nov., isolated from mangrove soil.</title>
        <authorList>
            <person name="Chen C."/>
        </authorList>
    </citation>
    <scope>NUCLEOTIDE SEQUENCE [LARGE SCALE GENOMIC DNA]</scope>
    <source>
        <strain evidence="4 5">TC-11</strain>
    </source>
</reference>
<evidence type="ECO:0000256" key="1">
    <source>
        <dbReference type="SAM" id="Phobius"/>
    </source>
</evidence>
<organism evidence="4 5">
    <name type="scientific">Pseudomonas mangrovi</name>
    <dbReference type="NCBI Taxonomy" id="2161748"/>
    <lineage>
        <taxon>Bacteria</taxon>
        <taxon>Pseudomonadati</taxon>
        <taxon>Pseudomonadota</taxon>
        <taxon>Gammaproteobacteria</taxon>
        <taxon>Pseudomonadales</taxon>
        <taxon>Pseudomonadaceae</taxon>
        <taxon>Pseudomonas</taxon>
    </lineage>
</organism>
<dbReference type="InterPro" id="IPR012373">
    <property type="entry name" value="Ferrdict_sens_TM"/>
</dbReference>
<dbReference type="RefSeq" id="WP_108104208.1">
    <property type="nucleotide sequence ID" value="NZ_QASN01000002.1"/>
</dbReference>
<dbReference type="PANTHER" id="PTHR30273">
    <property type="entry name" value="PERIPLASMIC SIGNAL SENSOR AND SIGMA FACTOR ACTIVATOR FECR-RELATED"/>
    <property type="match status" value="1"/>
</dbReference>
<dbReference type="Proteomes" id="UP000244064">
    <property type="component" value="Unassembled WGS sequence"/>
</dbReference>
<gene>
    <name evidence="4" type="ORF">DBO85_00500</name>
</gene>
<dbReference type="EMBL" id="QASN01000002">
    <property type="protein sequence ID" value="PTU76154.1"/>
    <property type="molecule type" value="Genomic_DNA"/>
</dbReference>
<dbReference type="GO" id="GO:0016989">
    <property type="term" value="F:sigma factor antagonist activity"/>
    <property type="evidence" value="ECO:0007669"/>
    <property type="project" value="TreeGrafter"/>
</dbReference>
<dbReference type="InterPro" id="IPR032623">
    <property type="entry name" value="FecR_N"/>
</dbReference>
<comment type="caution">
    <text evidence="4">The sequence shown here is derived from an EMBL/GenBank/DDBJ whole genome shotgun (WGS) entry which is preliminary data.</text>
</comment>
<protein>
    <submittedName>
        <fullName evidence="4">Iron dicitrate transport regulator FecR</fullName>
    </submittedName>
</protein>
<dbReference type="Pfam" id="PF16220">
    <property type="entry name" value="DUF4880"/>
    <property type="match status" value="1"/>
</dbReference>
<evidence type="ECO:0000259" key="2">
    <source>
        <dbReference type="Pfam" id="PF04773"/>
    </source>
</evidence>